<dbReference type="STRING" id="1437607.BISA_1390"/>
<feature type="coiled-coil region" evidence="1">
    <location>
        <begin position="42"/>
        <end position="69"/>
    </location>
</feature>
<dbReference type="Proteomes" id="UP000029066">
    <property type="component" value="Unassembled WGS sequence"/>
</dbReference>
<evidence type="ECO:0000313" key="3">
    <source>
        <dbReference type="Proteomes" id="UP000029066"/>
    </source>
</evidence>
<reference evidence="2 3" key="1">
    <citation type="submission" date="2014-03" db="EMBL/GenBank/DDBJ databases">
        <title>Genomics of Bifidobacteria.</title>
        <authorList>
            <person name="Ventura M."/>
            <person name="Milani C."/>
            <person name="Lugli G.A."/>
        </authorList>
    </citation>
    <scope>NUCLEOTIDE SEQUENCE [LARGE SCALE GENOMIC DNA]</scope>
    <source>
        <strain evidence="2 3">DSM 23967</strain>
    </source>
</reference>
<sequence length="270" mass="30007">MTDTELSQNAGDETQLLQPIKEYKVPTVPLNLPKGGFGGYRAEPVEELVAQLRRQLDNEKQRVLQLKKENYALSTEKGRLNQRITALTDENKTLKYAAENPYERIGVDMQDMVNSAKNERKNMLDQAREQAEEILAEANGQKKTIVETAHKEAAAAIAESVARKQRIDHDADQRIGESKDKAERVIAEASAKADAILSEAKEKAETLDADSKARCEAADRRESEVAATVTQAHRMLAEAASRLVQPAPMIVTIHGKTETDDDEETVEDEQ</sequence>
<organism evidence="2 3">
    <name type="scientific">Bifidobacterium saguini DSM 23967</name>
    <dbReference type="NCBI Taxonomy" id="1437607"/>
    <lineage>
        <taxon>Bacteria</taxon>
        <taxon>Bacillati</taxon>
        <taxon>Actinomycetota</taxon>
        <taxon>Actinomycetes</taxon>
        <taxon>Bifidobacteriales</taxon>
        <taxon>Bifidobacteriaceae</taxon>
        <taxon>Bifidobacterium</taxon>
    </lineage>
</organism>
<feature type="coiled-coil region" evidence="1">
    <location>
        <begin position="113"/>
        <end position="148"/>
    </location>
</feature>
<dbReference type="EMBL" id="JGZN01000006">
    <property type="protein sequence ID" value="KFI93224.1"/>
    <property type="molecule type" value="Genomic_DNA"/>
</dbReference>
<name>A0A087DCH4_9BIFI</name>
<gene>
    <name evidence="2" type="ORF">BISA_1390</name>
</gene>
<dbReference type="RefSeq" id="WP_051917335.1">
    <property type="nucleotide sequence ID" value="NZ_JDUT01000003.1"/>
</dbReference>
<dbReference type="AlphaFoldDB" id="A0A087DCH4"/>
<evidence type="ECO:0000256" key="1">
    <source>
        <dbReference type="SAM" id="Coils"/>
    </source>
</evidence>
<accession>A0A087DCH4</accession>
<protein>
    <submittedName>
        <fullName evidence="2">Uncharacterized protein</fullName>
    </submittedName>
</protein>
<proteinExistence type="predicted"/>
<keyword evidence="1" id="KW-0175">Coiled coil</keyword>
<comment type="caution">
    <text evidence="2">The sequence shown here is derived from an EMBL/GenBank/DDBJ whole genome shotgun (WGS) entry which is preliminary data.</text>
</comment>
<evidence type="ECO:0000313" key="2">
    <source>
        <dbReference type="EMBL" id="KFI93224.1"/>
    </source>
</evidence>